<protein>
    <submittedName>
        <fullName evidence="1">Bacteriophage HK97-gp10, putative tail-component</fullName>
    </submittedName>
</protein>
<organism evidence="1 2">
    <name type="scientific">Micromonospora mirobrigensis</name>
    <dbReference type="NCBI Taxonomy" id="262898"/>
    <lineage>
        <taxon>Bacteria</taxon>
        <taxon>Bacillati</taxon>
        <taxon>Actinomycetota</taxon>
        <taxon>Actinomycetes</taxon>
        <taxon>Micromonosporales</taxon>
        <taxon>Micromonosporaceae</taxon>
        <taxon>Micromonospora</taxon>
    </lineage>
</organism>
<dbReference type="InterPro" id="IPR010064">
    <property type="entry name" value="HK97-gp10_tail"/>
</dbReference>
<dbReference type="EMBL" id="FMCX01000004">
    <property type="protein sequence ID" value="SCF22586.1"/>
    <property type="molecule type" value="Genomic_DNA"/>
</dbReference>
<dbReference type="AlphaFoldDB" id="A0A1C4YPF8"/>
<gene>
    <name evidence="1" type="ORF">GA0070564_104260</name>
</gene>
<accession>A0A1C4YPF8</accession>
<dbReference type="OrthoDB" id="3694040at2"/>
<dbReference type="RefSeq" id="WP_091609397.1">
    <property type="nucleotide sequence ID" value="NZ_FMCX01000004.1"/>
</dbReference>
<dbReference type="Pfam" id="PF04883">
    <property type="entry name" value="HK97-gp10_like"/>
    <property type="match status" value="1"/>
</dbReference>
<keyword evidence="2" id="KW-1185">Reference proteome</keyword>
<sequence>MVAKIQVTGLRDFQRQLKAMDAGLPKQLRLALNEASKVVVDHAAARMPSRTGRAKASLKARSTQRTARVALGGNRAPYAPWLDFGGEGRRKGRPAARPFIKAGRYVYPALDVKRDQVTEIMSEALTQLARDAGFEVG</sequence>
<dbReference type="Proteomes" id="UP000199504">
    <property type="component" value="Unassembled WGS sequence"/>
</dbReference>
<evidence type="ECO:0000313" key="2">
    <source>
        <dbReference type="Proteomes" id="UP000199504"/>
    </source>
</evidence>
<name>A0A1C4YPF8_9ACTN</name>
<proteinExistence type="predicted"/>
<dbReference type="STRING" id="262898.GA0070564_104260"/>
<evidence type="ECO:0000313" key="1">
    <source>
        <dbReference type="EMBL" id="SCF22586.1"/>
    </source>
</evidence>
<reference evidence="2" key="1">
    <citation type="submission" date="2016-06" db="EMBL/GenBank/DDBJ databases">
        <authorList>
            <person name="Varghese N."/>
            <person name="Submissions Spin"/>
        </authorList>
    </citation>
    <scope>NUCLEOTIDE SEQUENCE [LARGE SCALE GENOMIC DNA]</scope>
    <source>
        <strain evidence="2">DSM 44830</strain>
    </source>
</reference>